<reference evidence="2 3" key="1">
    <citation type="submission" date="2016-11" db="EMBL/GenBank/DDBJ databases">
        <authorList>
            <person name="Jaros S."/>
            <person name="Januszkiewicz K."/>
            <person name="Wedrychowicz H."/>
        </authorList>
    </citation>
    <scope>NUCLEOTIDE SEQUENCE [LARGE SCALE GENOMIC DNA]</scope>
    <source>
        <strain evidence="2 3">DSM 46144</strain>
    </source>
</reference>
<dbReference type="PANTHER" id="PTHR42870">
    <property type="entry name" value="ACETYL-COA C-ACETYLTRANSFERASE"/>
    <property type="match status" value="1"/>
</dbReference>
<dbReference type="Gene3D" id="3.40.47.10">
    <property type="match status" value="1"/>
</dbReference>
<dbReference type="STRING" id="134849.SAMN05443668_103401"/>
<evidence type="ECO:0000313" key="2">
    <source>
        <dbReference type="EMBL" id="SHN17019.1"/>
    </source>
</evidence>
<name>A0A1M7PIU4_9ACTN</name>
<dbReference type="GO" id="GO:0016747">
    <property type="term" value="F:acyltransferase activity, transferring groups other than amino-acyl groups"/>
    <property type="evidence" value="ECO:0007669"/>
    <property type="project" value="InterPro"/>
</dbReference>
<dbReference type="InterPro" id="IPR002155">
    <property type="entry name" value="Thiolase"/>
</dbReference>
<accession>A0A1M7PIU4</accession>
<protein>
    <submittedName>
        <fullName evidence="2">Acetyl-CoA acetyltransferase</fullName>
    </submittedName>
</protein>
<keyword evidence="3" id="KW-1185">Reference proteome</keyword>
<dbReference type="OrthoDB" id="9785768at2"/>
<gene>
    <name evidence="2" type="ORF">SAMN05443668_103401</name>
</gene>
<dbReference type="Pfam" id="PF22691">
    <property type="entry name" value="Thiolase_C_1"/>
    <property type="match status" value="1"/>
</dbReference>
<dbReference type="RefSeq" id="WP_073256322.1">
    <property type="nucleotide sequence ID" value="NZ_FRCS01000003.1"/>
</dbReference>
<evidence type="ECO:0000259" key="1">
    <source>
        <dbReference type="Pfam" id="PF22691"/>
    </source>
</evidence>
<keyword evidence="2" id="KW-0808">Transferase</keyword>
<feature type="domain" description="Thiolase C-terminal" evidence="1">
    <location>
        <begin position="243"/>
        <end position="382"/>
    </location>
</feature>
<dbReference type="PIRSF" id="PIRSF000429">
    <property type="entry name" value="Ac-CoA_Ac_transf"/>
    <property type="match status" value="1"/>
</dbReference>
<organism evidence="2 3">
    <name type="scientific">Cryptosporangium aurantiacum</name>
    <dbReference type="NCBI Taxonomy" id="134849"/>
    <lineage>
        <taxon>Bacteria</taxon>
        <taxon>Bacillati</taxon>
        <taxon>Actinomycetota</taxon>
        <taxon>Actinomycetes</taxon>
        <taxon>Cryptosporangiales</taxon>
        <taxon>Cryptosporangiaceae</taxon>
        <taxon>Cryptosporangium</taxon>
    </lineage>
</organism>
<dbReference type="Proteomes" id="UP000184440">
    <property type="component" value="Unassembled WGS sequence"/>
</dbReference>
<dbReference type="CDD" id="cd00829">
    <property type="entry name" value="SCP-x_thiolase"/>
    <property type="match status" value="1"/>
</dbReference>
<dbReference type="InterPro" id="IPR016039">
    <property type="entry name" value="Thiolase-like"/>
</dbReference>
<sequence>MSAGAAIAGLGITPMGKIYGRTAADFGAEAIRLAVADAGLALSDVDGLLTNAGLASDVSLGLQRDLGLLNLRLLSEIQAYGSSAGAMVQYASMAVAAGMADVVACVFADAPLKEKVGGGAAYAGRGTRLKGWRGLTAASGILGANPMYALAARRHMLTYGTTSEQLGAIAVAQREWAVRNPLAQMRTPITLEDHQASRMIADPFHLFDCCLVSNGGVAVIVTSAERAADLRQPAVSVLGWGQSHPGYPMARGSEFGLVSGAAQSGPAALKMAGVTLADIDVVELYDCYTFTVLISLEDYGFCAKGEGGEFVAGGALGPNGPLKVNTGGGQLSSYYMWGMTPLSEAIIQARGQGGDRQADRHDLVLVSGNGGVLDHHSTLILGA</sequence>
<dbReference type="InterPro" id="IPR055140">
    <property type="entry name" value="Thiolase_C_2"/>
</dbReference>
<dbReference type="PANTHER" id="PTHR42870:SF1">
    <property type="entry name" value="NON-SPECIFIC LIPID-TRANSFER PROTEIN-LIKE 2"/>
    <property type="match status" value="1"/>
</dbReference>
<dbReference type="AlphaFoldDB" id="A0A1M7PIU4"/>
<proteinExistence type="predicted"/>
<evidence type="ECO:0000313" key="3">
    <source>
        <dbReference type="Proteomes" id="UP000184440"/>
    </source>
</evidence>
<dbReference type="SUPFAM" id="SSF53901">
    <property type="entry name" value="Thiolase-like"/>
    <property type="match status" value="2"/>
</dbReference>
<dbReference type="EMBL" id="FRCS01000003">
    <property type="protein sequence ID" value="SHN17019.1"/>
    <property type="molecule type" value="Genomic_DNA"/>
</dbReference>